<evidence type="ECO:0000256" key="1">
    <source>
        <dbReference type="SAM" id="MobiDB-lite"/>
    </source>
</evidence>
<dbReference type="STRING" id="1328760.A0A165JAG2"/>
<reference evidence="3 4" key="1">
    <citation type="journal article" date="2016" name="Fungal Biol.">
        <title>The genome of Xylona heveae provides a window into fungal endophytism.</title>
        <authorList>
            <person name="Gazis R."/>
            <person name="Kuo A."/>
            <person name="Riley R."/>
            <person name="LaButti K."/>
            <person name="Lipzen A."/>
            <person name="Lin J."/>
            <person name="Amirebrahimi M."/>
            <person name="Hesse C.N."/>
            <person name="Spatafora J.W."/>
            <person name="Henrissat B."/>
            <person name="Hainaut M."/>
            <person name="Grigoriev I.V."/>
            <person name="Hibbett D.S."/>
        </authorList>
    </citation>
    <scope>NUCLEOTIDE SEQUENCE [LARGE SCALE GENOMIC DNA]</scope>
    <source>
        <strain evidence="3 4">TC161</strain>
    </source>
</reference>
<evidence type="ECO:0000313" key="3">
    <source>
        <dbReference type="EMBL" id="KZF25970.1"/>
    </source>
</evidence>
<dbReference type="SUPFAM" id="SSF57903">
    <property type="entry name" value="FYVE/PHD zinc finger"/>
    <property type="match status" value="1"/>
</dbReference>
<feature type="domain" description="BAH" evidence="2">
    <location>
        <begin position="111"/>
        <end position="234"/>
    </location>
</feature>
<dbReference type="Pfam" id="PF01426">
    <property type="entry name" value="BAH"/>
    <property type="match status" value="1"/>
</dbReference>
<dbReference type="PANTHER" id="PTHR46364">
    <property type="entry name" value="OS08G0421900 PROTEIN"/>
    <property type="match status" value="1"/>
</dbReference>
<gene>
    <name evidence="3" type="ORF">L228DRAFT_2173</name>
</gene>
<dbReference type="Proteomes" id="UP000076632">
    <property type="component" value="Unassembled WGS sequence"/>
</dbReference>
<feature type="compositionally biased region" description="Acidic residues" evidence="1">
    <location>
        <begin position="337"/>
        <end position="351"/>
    </location>
</feature>
<keyword evidence="4" id="KW-1185">Reference proteome</keyword>
<dbReference type="OrthoDB" id="10259622at2759"/>
<dbReference type="OMA" id="LQERYWR"/>
<dbReference type="AlphaFoldDB" id="A0A165JAG2"/>
<dbReference type="SMART" id="SM00439">
    <property type="entry name" value="BAH"/>
    <property type="match status" value="1"/>
</dbReference>
<dbReference type="Gene3D" id="2.30.30.490">
    <property type="match status" value="1"/>
</dbReference>
<dbReference type="Gene3D" id="3.30.40.10">
    <property type="entry name" value="Zinc/RING finger domain, C3HC4 (zinc finger)"/>
    <property type="match status" value="1"/>
</dbReference>
<name>A0A165JAG2_XYLHT</name>
<dbReference type="InterPro" id="IPR011011">
    <property type="entry name" value="Znf_FYVE_PHD"/>
</dbReference>
<dbReference type="EMBL" id="KV407454">
    <property type="protein sequence ID" value="KZF25970.1"/>
    <property type="molecule type" value="Genomic_DNA"/>
</dbReference>
<dbReference type="RefSeq" id="XP_018191525.1">
    <property type="nucleotide sequence ID" value="XM_018330149.1"/>
</dbReference>
<evidence type="ECO:0000313" key="4">
    <source>
        <dbReference type="Proteomes" id="UP000076632"/>
    </source>
</evidence>
<dbReference type="PROSITE" id="PS51038">
    <property type="entry name" value="BAH"/>
    <property type="match status" value="1"/>
</dbReference>
<organism evidence="3 4">
    <name type="scientific">Xylona heveae (strain CBS 132557 / TC161)</name>
    <dbReference type="NCBI Taxonomy" id="1328760"/>
    <lineage>
        <taxon>Eukaryota</taxon>
        <taxon>Fungi</taxon>
        <taxon>Dikarya</taxon>
        <taxon>Ascomycota</taxon>
        <taxon>Pezizomycotina</taxon>
        <taxon>Xylonomycetes</taxon>
        <taxon>Xylonales</taxon>
        <taxon>Xylonaceae</taxon>
        <taxon>Xylona</taxon>
    </lineage>
</organism>
<dbReference type="GO" id="GO:0003682">
    <property type="term" value="F:chromatin binding"/>
    <property type="evidence" value="ECO:0007669"/>
    <property type="project" value="InterPro"/>
</dbReference>
<accession>A0A165JAG2</accession>
<protein>
    <recommendedName>
        <fullName evidence="2">BAH domain-containing protein</fullName>
    </recommendedName>
</protein>
<evidence type="ECO:0000259" key="2">
    <source>
        <dbReference type="PROSITE" id="PS51038"/>
    </source>
</evidence>
<dbReference type="CDD" id="cd04370">
    <property type="entry name" value="BAH"/>
    <property type="match status" value="1"/>
</dbReference>
<feature type="region of interest" description="Disordered" evidence="1">
    <location>
        <begin position="1"/>
        <end position="68"/>
    </location>
</feature>
<sequence length="385" mass="44167">MSPVSKRKRNEVGREDISTPAAQLAKESQRPPSPPSTGAECPFTIEYPTSAQSRKAKRRKGVGGSADDEDLVAPKLEHVEDLKGLDITYTIRPRTLWEDTKKYRNFVVGDETFRINDFIYINHSNIAHGATLKNTDERQFWVARVLEVRAKDQQHVYLRVFWAYWPDELPGGAQEYHGKHELVVSNHMEIIDAMTVAGKAPVVHWKESDEKEDLEGLYWRQTFNVSTNRLSHVRKHCICHQPYNPDHTLIGCTNALCKIWLHDECVIRDALQKTYNRKKDDGLDSQEKEPEIEKPTTNGKGRRKQRGKTKKDPQSKDPWDGLFSAEIELKRLKEEDANSEAETDGDGDSEEQPAWIVITDHRDKDKEPSVWKESIICLACKNAIK</sequence>
<dbReference type="InterPro" id="IPR043151">
    <property type="entry name" value="BAH_sf"/>
</dbReference>
<feature type="compositionally biased region" description="Basic and acidic residues" evidence="1">
    <location>
        <begin position="278"/>
        <end position="294"/>
    </location>
</feature>
<dbReference type="InParanoid" id="A0A165JAG2"/>
<feature type="compositionally biased region" description="Basic and acidic residues" evidence="1">
    <location>
        <begin position="310"/>
        <end position="319"/>
    </location>
</feature>
<feature type="compositionally biased region" description="Basic and acidic residues" evidence="1">
    <location>
        <begin position="327"/>
        <end position="336"/>
    </location>
</feature>
<dbReference type="InterPro" id="IPR013083">
    <property type="entry name" value="Znf_RING/FYVE/PHD"/>
</dbReference>
<dbReference type="GeneID" id="28895286"/>
<feature type="compositionally biased region" description="Basic residues" evidence="1">
    <location>
        <begin position="300"/>
        <end position="309"/>
    </location>
</feature>
<dbReference type="InterPro" id="IPR001025">
    <property type="entry name" value="BAH_dom"/>
</dbReference>
<feature type="region of interest" description="Disordered" evidence="1">
    <location>
        <begin position="278"/>
        <end position="361"/>
    </location>
</feature>
<proteinExistence type="predicted"/>